<dbReference type="GO" id="GO:0006308">
    <property type="term" value="P:DNA catabolic process"/>
    <property type="evidence" value="ECO:0007669"/>
    <property type="project" value="UniProtKB-UniRule"/>
</dbReference>
<reference evidence="11" key="1">
    <citation type="submission" date="2016-10" db="EMBL/GenBank/DDBJ databases">
        <authorList>
            <person name="Varghese N."/>
            <person name="Submissions S."/>
        </authorList>
    </citation>
    <scope>NUCLEOTIDE SEQUENCE [LARGE SCALE GENOMIC DNA]</scope>
    <source>
        <strain evidence="11">DSM 26921</strain>
    </source>
</reference>
<protein>
    <recommendedName>
        <fullName evidence="5">Exodeoxyribonuclease 7 large subunit</fullName>
        <ecNumber evidence="5">3.1.11.6</ecNumber>
    </recommendedName>
    <alternativeName>
        <fullName evidence="5">Exodeoxyribonuclease VII large subunit</fullName>
        <shortName evidence="5">Exonuclease VII large subunit</shortName>
    </alternativeName>
</protein>
<feature type="domain" description="OB-fold nucleic acid binding" evidence="9">
    <location>
        <begin position="54"/>
        <end position="147"/>
    </location>
</feature>
<dbReference type="CDD" id="cd04489">
    <property type="entry name" value="ExoVII_LU_OBF"/>
    <property type="match status" value="1"/>
</dbReference>
<comment type="function">
    <text evidence="5">Bidirectionally degrades single-stranded DNA into large acid-insoluble oligonucleotides, which are then degraded further into small acid-soluble oligonucleotides.</text>
</comment>
<proteinExistence type="inferred from homology"/>
<dbReference type="STRING" id="670154.SAMN04488002_2911"/>
<gene>
    <name evidence="5" type="primary">xseA</name>
    <name evidence="10" type="ORF">SAMN04488002_2911</name>
</gene>
<dbReference type="InterPro" id="IPR003753">
    <property type="entry name" value="Exonuc_VII_L"/>
</dbReference>
<dbReference type="GO" id="GO:0005737">
    <property type="term" value="C:cytoplasm"/>
    <property type="evidence" value="ECO:0007669"/>
    <property type="project" value="UniProtKB-SubCell"/>
</dbReference>
<keyword evidence="1 5" id="KW-0963">Cytoplasm</keyword>
<evidence type="ECO:0000259" key="8">
    <source>
        <dbReference type="Pfam" id="PF02601"/>
    </source>
</evidence>
<dbReference type="GO" id="GO:0003676">
    <property type="term" value="F:nucleic acid binding"/>
    <property type="evidence" value="ECO:0007669"/>
    <property type="project" value="InterPro"/>
</dbReference>
<dbReference type="GO" id="GO:0008855">
    <property type="term" value="F:exodeoxyribonuclease VII activity"/>
    <property type="evidence" value="ECO:0007669"/>
    <property type="project" value="UniProtKB-UniRule"/>
</dbReference>
<comment type="catalytic activity">
    <reaction evidence="5 6">
        <text>Exonucleolytic cleavage in either 5'- to 3'- or 3'- to 5'-direction to yield nucleoside 5'-phosphates.</text>
        <dbReference type="EC" id="3.1.11.6"/>
    </reaction>
</comment>
<dbReference type="Pfam" id="PF02601">
    <property type="entry name" value="Exonuc_VII_L"/>
    <property type="match status" value="1"/>
</dbReference>
<dbReference type="PANTHER" id="PTHR30008:SF0">
    <property type="entry name" value="EXODEOXYRIBONUCLEASE 7 LARGE SUBUNIT"/>
    <property type="match status" value="1"/>
</dbReference>
<evidence type="ECO:0000256" key="7">
    <source>
        <dbReference type="SAM" id="MobiDB-lite"/>
    </source>
</evidence>
<feature type="domain" description="Exonuclease VII large subunit C-terminal" evidence="8">
    <location>
        <begin position="170"/>
        <end position="441"/>
    </location>
</feature>
<dbReference type="Proteomes" id="UP000199658">
    <property type="component" value="Unassembled WGS sequence"/>
</dbReference>
<name>A0A1I6HEG7_9RHOB</name>
<keyword evidence="11" id="KW-1185">Reference proteome</keyword>
<evidence type="ECO:0000256" key="4">
    <source>
        <dbReference type="ARBA" id="ARBA00022839"/>
    </source>
</evidence>
<evidence type="ECO:0000256" key="5">
    <source>
        <dbReference type="HAMAP-Rule" id="MF_00378"/>
    </source>
</evidence>
<keyword evidence="3 5" id="KW-0378">Hydrolase</keyword>
<evidence type="ECO:0000256" key="2">
    <source>
        <dbReference type="ARBA" id="ARBA00022722"/>
    </source>
</evidence>
<dbReference type="EC" id="3.1.11.6" evidence="5"/>
<evidence type="ECO:0000313" key="11">
    <source>
        <dbReference type="Proteomes" id="UP000199658"/>
    </source>
</evidence>
<sequence>MGADAAAEDVAAAAASAKRCIRSREMGEVPSHLKAERTLDLLEDDQPGRNEPEYTVSEISSAVKRAIEGEFGRVRIKGECGRVMVARSGHVYLDLKDDRAVLASIIWKGQAAKLAVQPEEGMEVVAIGKLTTFPGQSKYQMVIEDIRPAGVGALMAMLEKRKKLLESEGLFEPARKKRIPYLPEIIGVVTSPQGAVIRDILHRLRDRFPRKVLIWPVAVQGEGCAPQVTAAIEGFNAMTPGGALPRPDLIIVARGGGSIEDLWGFNEESVARAAAASDIPLISAVGHETDTTLIDYVSDVRAPTPTAAAEIAVPVRLDLLATVDNYGARMAQALSSNVGARKQRLADVSRALPRRDELTQIARQRFDIAGGRLDASLKAGTAAKRLAFEKAASPLRPTILARQTERMQARLAQAGGKLGVALERKSERSRARFDQISGRLTTKGIARDLGLQKDRLSRATRAASQAGTGQVRAWRDHMEKLDRLRETLGYQATLDRGYAVVWDGDTVVTDSKAAKKAASLDVQFKDARIPVGAAAKPAPKPKPPKAGQGSLFDD</sequence>
<evidence type="ECO:0000256" key="1">
    <source>
        <dbReference type="ARBA" id="ARBA00022490"/>
    </source>
</evidence>
<dbReference type="InterPro" id="IPR020579">
    <property type="entry name" value="Exonuc_VII_lsu_C"/>
</dbReference>
<keyword evidence="2 5" id="KW-0540">Nuclease</keyword>
<keyword evidence="4 5" id="KW-0269">Exonuclease</keyword>
<dbReference type="PANTHER" id="PTHR30008">
    <property type="entry name" value="EXODEOXYRIBONUCLEASE 7 LARGE SUBUNIT"/>
    <property type="match status" value="1"/>
</dbReference>
<comment type="similarity">
    <text evidence="5 6">Belongs to the XseA family.</text>
</comment>
<feature type="region of interest" description="Disordered" evidence="7">
    <location>
        <begin position="532"/>
        <end position="554"/>
    </location>
</feature>
<dbReference type="AlphaFoldDB" id="A0A1I6HEG7"/>
<evidence type="ECO:0000256" key="6">
    <source>
        <dbReference type="RuleBase" id="RU004355"/>
    </source>
</evidence>
<evidence type="ECO:0000259" key="9">
    <source>
        <dbReference type="Pfam" id="PF13742"/>
    </source>
</evidence>
<comment type="subcellular location">
    <subcellularLocation>
        <location evidence="5 6">Cytoplasm</location>
    </subcellularLocation>
</comment>
<evidence type="ECO:0000256" key="3">
    <source>
        <dbReference type="ARBA" id="ARBA00022801"/>
    </source>
</evidence>
<dbReference type="GO" id="GO:0009318">
    <property type="term" value="C:exodeoxyribonuclease VII complex"/>
    <property type="evidence" value="ECO:0007669"/>
    <property type="project" value="UniProtKB-UniRule"/>
</dbReference>
<dbReference type="EMBL" id="FOYO01000001">
    <property type="protein sequence ID" value="SFR52882.1"/>
    <property type="molecule type" value="Genomic_DNA"/>
</dbReference>
<dbReference type="HAMAP" id="MF_00378">
    <property type="entry name" value="Exonuc_7_L"/>
    <property type="match status" value="1"/>
</dbReference>
<organism evidence="10 11">
    <name type="scientific">Litoreibacter janthinus</name>
    <dbReference type="NCBI Taxonomy" id="670154"/>
    <lineage>
        <taxon>Bacteria</taxon>
        <taxon>Pseudomonadati</taxon>
        <taxon>Pseudomonadota</taxon>
        <taxon>Alphaproteobacteria</taxon>
        <taxon>Rhodobacterales</taxon>
        <taxon>Roseobacteraceae</taxon>
        <taxon>Litoreibacter</taxon>
    </lineage>
</organism>
<dbReference type="Pfam" id="PF13742">
    <property type="entry name" value="tRNA_anti_2"/>
    <property type="match status" value="1"/>
</dbReference>
<evidence type="ECO:0000313" key="10">
    <source>
        <dbReference type="EMBL" id="SFR52882.1"/>
    </source>
</evidence>
<dbReference type="InterPro" id="IPR025824">
    <property type="entry name" value="OB-fold_nuc-bd_dom"/>
</dbReference>
<dbReference type="NCBIfam" id="TIGR00237">
    <property type="entry name" value="xseA"/>
    <property type="match status" value="1"/>
</dbReference>
<comment type="subunit">
    <text evidence="5">Heterooligomer composed of large and small subunits.</text>
</comment>
<accession>A0A1I6HEG7</accession>